<dbReference type="GO" id="GO:0016209">
    <property type="term" value="F:antioxidant activity"/>
    <property type="evidence" value="ECO:0007669"/>
    <property type="project" value="InterPro"/>
</dbReference>
<dbReference type="EMBL" id="SJPY01000001">
    <property type="protein sequence ID" value="TWU44966.1"/>
    <property type="molecule type" value="Genomic_DNA"/>
</dbReference>
<organism evidence="7 8">
    <name type="scientific">Novipirellula aureliae</name>
    <dbReference type="NCBI Taxonomy" id="2527966"/>
    <lineage>
        <taxon>Bacteria</taxon>
        <taxon>Pseudomonadati</taxon>
        <taxon>Planctomycetota</taxon>
        <taxon>Planctomycetia</taxon>
        <taxon>Pirellulales</taxon>
        <taxon>Pirellulaceae</taxon>
        <taxon>Novipirellula</taxon>
    </lineage>
</organism>
<dbReference type="SUPFAM" id="SSF52833">
    <property type="entry name" value="Thioredoxin-like"/>
    <property type="match status" value="1"/>
</dbReference>
<comment type="caution">
    <text evidence="7">The sequence shown here is derived from an EMBL/GenBank/DDBJ whole genome shotgun (WGS) entry which is preliminary data.</text>
</comment>
<keyword evidence="3" id="KW-1015">Disulfide bond</keyword>
<dbReference type="InterPro" id="IPR036249">
    <property type="entry name" value="Thioredoxin-like_sf"/>
</dbReference>
<dbReference type="PROSITE" id="PS51352">
    <property type="entry name" value="THIOREDOXIN_2"/>
    <property type="match status" value="1"/>
</dbReference>
<dbReference type="Pfam" id="PF00578">
    <property type="entry name" value="AhpC-TSA"/>
    <property type="match status" value="1"/>
</dbReference>
<keyword evidence="5" id="KW-0732">Signal</keyword>
<dbReference type="GO" id="GO:0030313">
    <property type="term" value="C:cell envelope"/>
    <property type="evidence" value="ECO:0007669"/>
    <property type="project" value="UniProtKB-SubCell"/>
</dbReference>
<evidence type="ECO:0000256" key="2">
    <source>
        <dbReference type="ARBA" id="ARBA00022748"/>
    </source>
</evidence>
<dbReference type="AlphaFoldDB" id="A0A5C6EBR5"/>
<reference evidence="7 8" key="1">
    <citation type="submission" date="2019-02" db="EMBL/GenBank/DDBJ databases">
        <title>Deep-cultivation of Planctomycetes and their phenomic and genomic characterization uncovers novel biology.</title>
        <authorList>
            <person name="Wiegand S."/>
            <person name="Jogler M."/>
            <person name="Boedeker C."/>
            <person name="Pinto D."/>
            <person name="Vollmers J."/>
            <person name="Rivas-Marin E."/>
            <person name="Kohn T."/>
            <person name="Peeters S.H."/>
            <person name="Heuer A."/>
            <person name="Rast P."/>
            <person name="Oberbeckmann S."/>
            <person name="Bunk B."/>
            <person name="Jeske O."/>
            <person name="Meyerdierks A."/>
            <person name="Storesund J.E."/>
            <person name="Kallscheuer N."/>
            <person name="Luecker S."/>
            <person name="Lage O.M."/>
            <person name="Pohl T."/>
            <person name="Merkel B.J."/>
            <person name="Hornburger P."/>
            <person name="Mueller R.-W."/>
            <person name="Bruemmer F."/>
            <person name="Labrenz M."/>
            <person name="Spormann A.M."/>
            <person name="Op Den Camp H."/>
            <person name="Overmann J."/>
            <person name="Amann R."/>
            <person name="Jetten M.S.M."/>
            <person name="Mascher T."/>
            <person name="Medema M.H."/>
            <person name="Devos D.P."/>
            <person name="Kaster A.-K."/>
            <person name="Ovreas L."/>
            <person name="Rohde M."/>
            <person name="Galperin M.Y."/>
            <person name="Jogler C."/>
        </authorList>
    </citation>
    <scope>NUCLEOTIDE SEQUENCE [LARGE SCALE GENOMIC DNA]</scope>
    <source>
        <strain evidence="7 8">Q31b</strain>
    </source>
</reference>
<dbReference type="Gene3D" id="3.40.30.10">
    <property type="entry name" value="Glutaredoxin"/>
    <property type="match status" value="1"/>
</dbReference>
<dbReference type="GO" id="GO:0016491">
    <property type="term" value="F:oxidoreductase activity"/>
    <property type="evidence" value="ECO:0007669"/>
    <property type="project" value="InterPro"/>
</dbReference>
<dbReference type="InterPro" id="IPR050553">
    <property type="entry name" value="Thioredoxin_ResA/DsbE_sf"/>
</dbReference>
<comment type="subcellular location">
    <subcellularLocation>
        <location evidence="1">Cell envelope</location>
    </subcellularLocation>
</comment>
<dbReference type="PANTHER" id="PTHR42852">
    <property type="entry name" value="THIOL:DISULFIDE INTERCHANGE PROTEIN DSBE"/>
    <property type="match status" value="1"/>
</dbReference>
<dbReference type="RefSeq" id="WP_146597773.1">
    <property type="nucleotide sequence ID" value="NZ_SJPY01000001.1"/>
</dbReference>
<protein>
    <submittedName>
        <fullName evidence="7">Thiol:disulfide interchange protein TlpA</fullName>
    </submittedName>
</protein>
<proteinExistence type="predicted"/>
<evidence type="ECO:0000256" key="5">
    <source>
        <dbReference type="SAM" id="SignalP"/>
    </source>
</evidence>
<evidence type="ECO:0000259" key="6">
    <source>
        <dbReference type="PROSITE" id="PS51352"/>
    </source>
</evidence>
<gene>
    <name evidence="7" type="primary">tlpA_1</name>
    <name evidence="7" type="ORF">Q31b_01370</name>
</gene>
<keyword evidence="8" id="KW-1185">Reference proteome</keyword>
<dbReference type="GO" id="GO:0017004">
    <property type="term" value="P:cytochrome complex assembly"/>
    <property type="evidence" value="ECO:0007669"/>
    <property type="project" value="UniProtKB-KW"/>
</dbReference>
<feature type="chain" id="PRO_5022788267" evidence="5">
    <location>
        <begin position="30"/>
        <end position="375"/>
    </location>
</feature>
<evidence type="ECO:0000313" key="7">
    <source>
        <dbReference type="EMBL" id="TWU44966.1"/>
    </source>
</evidence>
<dbReference type="OrthoDB" id="9802923at2"/>
<evidence type="ECO:0000313" key="8">
    <source>
        <dbReference type="Proteomes" id="UP000315471"/>
    </source>
</evidence>
<feature type="signal peptide" evidence="5">
    <location>
        <begin position="1"/>
        <end position="29"/>
    </location>
</feature>
<dbReference type="InterPro" id="IPR013766">
    <property type="entry name" value="Thioredoxin_domain"/>
</dbReference>
<keyword evidence="2" id="KW-0201">Cytochrome c-type biogenesis</keyword>
<sequence length="375" mass="41647" precursor="true">MKKLNALRTFAAATAVVGLIAFASQPTNALDAAGSFGVGSDAPALDVEHWIQDGNGFFKPVTDFQDGKVYVVEFWATWCGPCIMSMPHLAELQNQYRGQNVQIVSISDESPEEVNEFLKQESDEEEKTFGEITSAYSLTTDPDRSAHADYMEASNAAGIPTAYIVGKTGKIEWIGHPMGMDETLEAVVNDKWDREAYKKQYEQEQRLQQAIEEISMLAGAGKFDDAIKRIEEEISKTDNEDLKTNLKDFRYSLMLSAGQINEEVVGYYKKQVEEMKDNPMALGQFGYSLVGVSQQGGKIGPLADLAIKNLAPVVDKAEAEVQPLLLNIMAQLSQIDKKLDQAIEYQEKAVEASGERQKQRMELYLDELKSEKESG</sequence>
<feature type="domain" description="Thioredoxin" evidence="6">
    <location>
        <begin position="36"/>
        <end position="193"/>
    </location>
</feature>
<evidence type="ECO:0000256" key="3">
    <source>
        <dbReference type="ARBA" id="ARBA00023157"/>
    </source>
</evidence>
<evidence type="ECO:0000256" key="4">
    <source>
        <dbReference type="ARBA" id="ARBA00023284"/>
    </source>
</evidence>
<accession>A0A5C6EBR5</accession>
<name>A0A5C6EBR5_9BACT</name>
<dbReference type="CDD" id="cd02966">
    <property type="entry name" value="TlpA_like_family"/>
    <property type="match status" value="1"/>
</dbReference>
<evidence type="ECO:0000256" key="1">
    <source>
        <dbReference type="ARBA" id="ARBA00004196"/>
    </source>
</evidence>
<dbReference type="Proteomes" id="UP000315471">
    <property type="component" value="Unassembled WGS sequence"/>
</dbReference>
<dbReference type="PANTHER" id="PTHR42852:SF6">
    <property type="entry name" value="THIOL:DISULFIDE INTERCHANGE PROTEIN DSBE"/>
    <property type="match status" value="1"/>
</dbReference>
<dbReference type="InterPro" id="IPR000866">
    <property type="entry name" value="AhpC/TSA"/>
</dbReference>
<keyword evidence="4" id="KW-0676">Redox-active center</keyword>